<dbReference type="PANTHER" id="PTHR43531">
    <property type="entry name" value="PROTEIN ICFG"/>
    <property type="match status" value="1"/>
</dbReference>
<dbReference type="GO" id="GO:0006935">
    <property type="term" value="P:chemotaxis"/>
    <property type="evidence" value="ECO:0007669"/>
    <property type="project" value="UniProtKB-KW"/>
</dbReference>
<keyword evidence="4" id="KW-0472">Membrane</keyword>
<protein>
    <submittedName>
        <fullName evidence="6">Methyl-accepting chemotaxis protein signailing domain-containing protein</fullName>
    </submittedName>
</protein>
<dbReference type="AlphaFoldDB" id="A0A975BBF7"/>
<feature type="transmembrane region" description="Helical" evidence="4">
    <location>
        <begin position="12"/>
        <end position="33"/>
    </location>
</feature>
<feature type="transmembrane region" description="Helical" evidence="4">
    <location>
        <begin position="333"/>
        <end position="353"/>
    </location>
</feature>
<dbReference type="EMBL" id="CP061799">
    <property type="protein sequence ID" value="QTA82296.1"/>
    <property type="molecule type" value="Genomic_DNA"/>
</dbReference>
<feature type="domain" description="Methyl-accepting transducer" evidence="5">
    <location>
        <begin position="370"/>
        <end position="599"/>
    </location>
</feature>
<dbReference type="GO" id="GO:0016020">
    <property type="term" value="C:membrane"/>
    <property type="evidence" value="ECO:0007669"/>
    <property type="project" value="InterPro"/>
</dbReference>
<dbReference type="KEGG" id="dli:dnl_46700"/>
<keyword evidence="4" id="KW-1133">Transmembrane helix</keyword>
<organism evidence="6 7">
    <name type="scientific">Desulfonema limicola</name>
    <dbReference type="NCBI Taxonomy" id="45656"/>
    <lineage>
        <taxon>Bacteria</taxon>
        <taxon>Pseudomonadati</taxon>
        <taxon>Thermodesulfobacteriota</taxon>
        <taxon>Desulfobacteria</taxon>
        <taxon>Desulfobacterales</taxon>
        <taxon>Desulfococcaceae</taxon>
        <taxon>Desulfonema</taxon>
    </lineage>
</organism>
<keyword evidence="1" id="KW-0145">Chemotaxis</keyword>
<evidence type="ECO:0000256" key="3">
    <source>
        <dbReference type="PROSITE-ProRule" id="PRU00284"/>
    </source>
</evidence>
<accession>A0A975BBF7</accession>
<dbReference type="InterPro" id="IPR051310">
    <property type="entry name" value="MCP_chemotaxis"/>
</dbReference>
<dbReference type="PANTHER" id="PTHR43531:SF11">
    <property type="entry name" value="METHYL-ACCEPTING CHEMOTAXIS PROTEIN 3"/>
    <property type="match status" value="1"/>
</dbReference>
<dbReference type="SMART" id="SM00283">
    <property type="entry name" value="MA"/>
    <property type="match status" value="1"/>
</dbReference>
<dbReference type="PROSITE" id="PS50111">
    <property type="entry name" value="CHEMOTAXIS_TRANSDUC_2"/>
    <property type="match status" value="1"/>
</dbReference>
<dbReference type="Gene3D" id="1.10.287.950">
    <property type="entry name" value="Methyl-accepting chemotaxis protein"/>
    <property type="match status" value="1"/>
</dbReference>
<gene>
    <name evidence="6" type="ORF">dnl_46700</name>
</gene>
<dbReference type="Proteomes" id="UP000663720">
    <property type="component" value="Chromosome"/>
</dbReference>
<proteinExistence type="inferred from homology"/>
<keyword evidence="7" id="KW-1185">Reference proteome</keyword>
<keyword evidence="4" id="KW-0812">Transmembrane</keyword>
<dbReference type="Pfam" id="PF00015">
    <property type="entry name" value="MCPsignal"/>
    <property type="match status" value="1"/>
</dbReference>
<evidence type="ECO:0000313" key="7">
    <source>
        <dbReference type="Proteomes" id="UP000663720"/>
    </source>
</evidence>
<evidence type="ECO:0000256" key="2">
    <source>
        <dbReference type="ARBA" id="ARBA00029447"/>
    </source>
</evidence>
<dbReference type="InterPro" id="IPR004089">
    <property type="entry name" value="MCPsignal_dom"/>
</dbReference>
<sequence length="622" mass="70164">MHYLPLKQKLIIYISFLLTITMVLSAIITAAAVHRQNRQAAYDYTKKTLNIIDYALKDVERKTLSEARWVIQSADIGNKIKFINLFNNNLEAARDVFEEIILQLFSIAAANKLSKICVYNTESELLAFVKKEKDDFAAGYCFKENNKTIFKISHLKISEKTNFYSWKETGHPGFDASFKYENMSETEMIKYVPFEQGIGIHAAVLVKTGYYEEDYKKSTLKPAGFVVAVRNIEKDFISLLQQFTGTDINLFSSKGLCLGTLPEFKELNNNLAYLEHIQNDNGKTIFFDKLHIKNNHYIAGIMPFQEKNYTSGAVVSLYSFEAAWESTKKMGKLLIMVSFLCIPLAVIFASLLFKSVIRPVNKQINVLRKGANQLALWSRKLSSESIEMTDNISQLVSSIIKTSTSINKIEKMTSENAENTDKVEKLMKETRDIVIDADKYMDELALNMNNISCASDETFKIVKAIDEISFQTNLLALNASIEAARAGDAGAGFAVVALEVRKLAMQTYEASQNTGLQIQETVSGLKNVVKMVDIANNHFKRVEKRASGVLRLLTETADAYEEQVKSITKINSARAEMDIMAKDNAEKLNTSSIRAEKMQIQAQKMKTAVDDLMDIFGISRHR</sequence>
<dbReference type="GO" id="GO:0007165">
    <property type="term" value="P:signal transduction"/>
    <property type="evidence" value="ECO:0007669"/>
    <property type="project" value="UniProtKB-KW"/>
</dbReference>
<comment type="similarity">
    <text evidence="2">Belongs to the methyl-accepting chemotaxis (MCP) protein family.</text>
</comment>
<evidence type="ECO:0000256" key="1">
    <source>
        <dbReference type="ARBA" id="ARBA00022500"/>
    </source>
</evidence>
<evidence type="ECO:0000313" key="6">
    <source>
        <dbReference type="EMBL" id="QTA82296.1"/>
    </source>
</evidence>
<name>A0A975BBF7_9BACT</name>
<evidence type="ECO:0000259" key="5">
    <source>
        <dbReference type="PROSITE" id="PS50111"/>
    </source>
</evidence>
<reference evidence="6" key="1">
    <citation type="journal article" date="2021" name="Microb. Physiol.">
        <title>Proteogenomic Insights into the Physiology of Marine, Sulfate-Reducing, Filamentous Desulfonema limicola and Desulfonema magnum.</title>
        <authorList>
            <person name="Schnaars V."/>
            <person name="Wohlbrand L."/>
            <person name="Scheve S."/>
            <person name="Hinrichs C."/>
            <person name="Reinhardt R."/>
            <person name="Rabus R."/>
        </authorList>
    </citation>
    <scope>NUCLEOTIDE SEQUENCE</scope>
    <source>
        <strain evidence="6">5ac10</strain>
    </source>
</reference>
<dbReference type="SUPFAM" id="SSF58104">
    <property type="entry name" value="Methyl-accepting chemotaxis protein (MCP) signaling domain"/>
    <property type="match status" value="1"/>
</dbReference>
<dbReference type="RefSeq" id="WP_207688241.1">
    <property type="nucleotide sequence ID" value="NZ_CP061799.1"/>
</dbReference>
<evidence type="ECO:0000256" key="4">
    <source>
        <dbReference type="SAM" id="Phobius"/>
    </source>
</evidence>
<keyword evidence="3" id="KW-0807">Transducer</keyword>